<name>A0A839PKT8_9MICO</name>
<dbReference type="RefSeq" id="WP_184506968.1">
    <property type="nucleotide sequence ID" value="NZ_JACHVT010000001.1"/>
</dbReference>
<dbReference type="SUPFAM" id="SSF52833">
    <property type="entry name" value="Thioredoxin-like"/>
    <property type="match status" value="1"/>
</dbReference>
<protein>
    <recommendedName>
        <fullName evidence="3">Sucrase/ferredoxin-like protein</fullName>
    </recommendedName>
</protein>
<dbReference type="Proteomes" id="UP000590811">
    <property type="component" value="Unassembled WGS sequence"/>
</dbReference>
<evidence type="ECO:0000313" key="2">
    <source>
        <dbReference type="Proteomes" id="UP000590811"/>
    </source>
</evidence>
<evidence type="ECO:0008006" key="3">
    <source>
        <dbReference type="Google" id="ProtNLM"/>
    </source>
</evidence>
<gene>
    <name evidence="1" type="ORF">FHW14_000048</name>
</gene>
<proteinExistence type="predicted"/>
<accession>A0A839PKT8</accession>
<evidence type="ECO:0000313" key="1">
    <source>
        <dbReference type="EMBL" id="MBB2984908.1"/>
    </source>
</evidence>
<dbReference type="EMBL" id="JACHVT010000001">
    <property type="protein sequence ID" value="MBB2984908.1"/>
    <property type="molecule type" value="Genomic_DNA"/>
</dbReference>
<reference evidence="1 2" key="1">
    <citation type="submission" date="2020-08" db="EMBL/GenBank/DDBJ databases">
        <title>Genomic Encyclopedia of Type Strains, Phase IV (KMG-V): Genome sequencing to study the core and pangenomes of soil and plant-associated prokaryotes.</title>
        <authorList>
            <person name="Whitman W."/>
        </authorList>
    </citation>
    <scope>NUCLEOTIDE SEQUENCE [LARGE SCALE GENOMIC DNA]</scope>
    <source>
        <strain evidence="1 2">B3ACCR2</strain>
    </source>
</reference>
<dbReference type="InterPro" id="IPR036249">
    <property type="entry name" value="Thioredoxin-like_sf"/>
</dbReference>
<comment type="caution">
    <text evidence="1">The sequence shown here is derived from an EMBL/GenBank/DDBJ whole genome shotgun (WGS) entry which is preliminary data.</text>
</comment>
<organism evidence="1 2">
    <name type="scientific">Terracoccus luteus</name>
    <dbReference type="NCBI Taxonomy" id="53356"/>
    <lineage>
        <taxon>Bacteria</taxon>
        <taxon>Bacillati</taxon>
        <taxon>Actinomycetota</taxon>
        <taxon>Actinomycetes</taxon>
        <taxon>Micrococcales</taxon>
        <taxon>Intrasporangiaceae</taxon>
        <taxon>Terracoccus</taxon>
    </lineage>
</organism>
<sequence length="339" mass="35467">MTTLPGQHPATAGHGRSAADACSVLSDVDGTSAFGTAAPARFFVVLEQNGPWGRVAARQSHLDPGLGGDLETRCTRLGGRFMLMRRPSGHPDQPHPRQVLVAWTGGERPAEAWLLLAELGRAGDLVGLDWHALAAGDRRAVAASLPGSVTAPPALLVCTNGRRDVCCAVRGRPLAAAAHALAPDRVWEVSHTGGHRFSPTAVLLPWGQNYARLDDASTAELLTTSVEGNTPTTLFGPLHDRGRSGIPSAQACAESFVRGLAGETSLSAFTTRPASVGFDHETDEDTGGVATGAIEVAHTDGRRWLVHVERVASGPVRPGSCAAKAFPVVEHRARLVDGP</sequence>
<dbReference type="InterPro" id="IPR009737">
    <property type="entry name" value="Aim32/Apd1-like"/>
</dbReference>
<dbReference type="Pfam" id="PF06999">
    <property type="entry name" value="Suc_Fer-like"/>
    <property type="match status" value="1"/>
</dbReference>
<dbReference type="AlphaFoldDB" id="A0A839PKT8"/>